<keyword evidence="6 9" id="KW-0547">Nucleotide-binding</keyword>
<evidence type="ECO:0000256" key="9">
    <source>
        <dbReference type="HAMAP-Rule" id="MF_00365"/>
    </source>
</evidence>
<dbReference type="GO" id="GO:0006302">
    <property type="term" value="P:double-strand break repair"/>
    <property type="evidence" value="ECO:0007669"/>
    <property type="project" value="TreeGrafter"/>
</dbReference>
<feature type="binding site" evidence="9">
    <location>
        <begin position="30"/>
        <end position="37"/>
    </location>
    <ligand>
        <name>ATP</name>
        <dbReference type="ChEBI" id="CHEBI:30616"/>
    </ligand>
</feature>
<dbReference type="GO" id="GO:0005737">
    <property type="term" value="C:cytoplasm"/>
    <property type="evidence" value="ECO:0007669"/>
    <property type="project" value="UniProtKB-SubCell"/>
</dbReference>
<protein>
    <recommendedName>
        <fullName evidence="3 9">DNA replication and repair protein RecF</fullName>
    </recommendedName>
</protein>
<name>Q1MXH8_9GAMM</name>
<dbReference type="InterPro" id="IPR003395">
    <property type="entry name" value="RecF/RecN/SMC_N"/>
</dbReference>
<dbReference type="Pfam" id="PF02463">
    <property type="entry name" value="SMC_N"/>
    <property type="match status" value="1"/>
</dbReference>
<dbReference type="Gene3D" id="3.40.50.300">
    <property type="entry name" value="P-loop containing nucleotide triphosphate hydrolases"/>
    <property type="match status" value="1"/>
</dbReference>
<dbReference type="AlphaFoldDB" id="Q1MXH8"/>
<evidence type="ECO:0000313" key="12">
    <source>
        <dbReference type="EMBL" id="EAT10677.1"/>
    </source>
</evidence>
<dbReference type="Proteomes" id="UP000004263">
    <property type="component" value="Unassembled WGS sequence"/>
</dbReference>
<evidence type="ECO:0000256" key="8">
    <source>
        <dbReference type="ARBA" id="ARBA00023125"/>
    </source>
</evidence>
<evidence type="ECO:0000256" key="4">
    <source>
        <dbReference type="ARBA" id="ARBA00022490"/>
    </source>
</evidence>
<evidence type="ECO:0000259" key="11">
    <source>
        <dbReference type="Pfam" id="PF02463"/>
    </source>
</evidence>
<evidence type="ECO:0000256" key="7">
    <source>
        <dbReference type="ARBA" id="ARBA00022840"/>
    </source>
</evidence>
<comment type="caution">
    <text evidence="12">The sequence shown here is derived from an EMBL/GenBank/DDBJ whole genome shotgun (WGS) entry which is preliminary data.</text>
</comment>
<gene>
    <name evidence="9" type="primary">recF</name>
    <name evidence="12" type="ORF">RED65_08574</name>
</gene>
<dbReference type="Gene3D" id="1.20.1050.90">
    <property type="entry name" value="RecF/RecN/SMC, N-terminal domain"/>
    <property type="match status" value="1"/>
</dbReference>
<keyword evidence="9 10" id="KW-0742">SOS response</keyword>
<dbReference type="OrthoDB" id="9803889at2"/>
<evidence type="ECO:0000313" key="13">
    <source>
        <dbReference type="Proteomes" id="UP000004263"/>
    </source>
</evidence>
<dbReference type="SUPFAM" id="SSF52540">
    <property type="entry name" value="P-loop containing nucleoside triphosphate hydrolases"/>
    <property type="match status" value="1"/>
</dbReference>
<reference evidence="12 13" key="1">
    <citation type="submission" date="2006-03" db="EMBL/GenBank/DDBJ databases">
        <authorList>
            <person name="Pinhassi J."/>
            <person name="Pedros-Alio C."/>
            <person name="Ferriera S."/>
            <person name="Johnson J."/>
            <person name="Kravitz S."/>
            <person name="Halpern A."/>
            <person name="Remington K."/>
            <person name="Beeson K."/>
            <person name="Tran B."/>
            <person name="Rogers Y.-H."/>
            <person name="Friedman R."/>
            <person name="Venter J.C."/>
        </authorList>
    </citation>
    <scope>NUCLEOTIDE SEQUENCE [LARGE SCALE GENOMIC DNA]</scope>
    <source>
        <strain evidence="12 13">RED65</strain>
    </source>
</reference>
<keyword evidence="13" id="KW-1185">Reference proteome</keyword>
<dbReference type="GO" id="GO:0009432">
    <property type="term" value="P:SOS response"/>
    <property type="evidence" value="ECO:0007669"/>
    <property type="project" value="UniProtKB-UniRule"/>
</dbReference>
<dbReference type="GO" id="GO:0003697">
    <property type="term" value="F:single-stranded DNA binding"/>
    <property type="evidence" value="ECO:0007669"/>
    <property type="project" value="UniProtKB-UniRule"/>
</dbReference>
<sequence length="357" mass="40544">MAIELLMLQGVRNLSPTNVSPSPLVNLIYGENGSGKTSFLEAIYYLAYCKSFRTHKQKNLIQHGQNTMTGFCQLPHKQLGVERNQEGQRRIKLNGVCLNSAAELASVLPIQLLDPTMFRLLEGSPQLRREYIDWGVFHVEPQFFGIWKQFKRAHQTRNALLRAGGASESERKIWHSSLSDLANQITSMRIAYLERLKPLFDHYMARLNDGLGVTMSFYQGWKKDQDYYELLESSWKSDIESGYTKSGPQRADLRIKAENVPAMDVLSRGQQKMVVCALKLAQADLYKQVSGSPCIFLVDDLAAELDINHRKALCRLLEELKCQVFVTAVESTQIQGCWSPSSQLKTFHVEHGTINQE</sequence>
<organism evidence="12 13">
    <name type="scientific">Bermanella marisrubri</name>
    <dbReference type="NCBI Taxonomy" id="207949"/>
    <lineage>
        <taxon>Bacteria</taxon>
        <taxon>Pseudomonadati</taxon>
        <taxon>Pseudomonadota</taxon>
        <taxon>Gammaproteobacteria</taxon>
        <taxon>Oceanospirillales</taxon>
        <taxon>Oceanospirillaceae</taxon>
        <taxon>Bermanella</taxon>
    </lineage>
</organism>
<feature type="domain" description="RecF/RecN/SMC N-terminal" evidence="11">
    <location>
        <begin position="3"/>
        <end position="353"/>
    </location>
</feature>
<keyword evidence="9 10" id="KW-0227">DNA damage</keyword>
<comment type="subcellular location">
    <subcellularLocation>
        <location evidence="1 9 10">Cytoplasm</location>
    </subcellularLocation>
</comment>
<dbReference type="PROSITE" id="PS00618">
    <property type="entry name" value="RECF_2"/>
    <property type="match status" value="1"/>
</dbReference>
<evidence type="ECO:0000256" key="10">
    <source>
        <dbReference type="RuleBase" id="RU000578"/>
    </source>
</evidence>
<dbReference type="STRING" id="207949.RED65_08574"/>
<accession>Q1MXH8</accession>
<keyword evidence="8 9" id="KW-0238">DNA-binding</keyword>
<dbReference type="InterPro" id="IPR001238">
    <property type="entry name" value="DNA-binding_RecF"/>
</dbReference>
<dbReference type="InterPro" id="IPR042174">
    <property type="entry name" value="RecF_2"/>
</dbReference>
<comment type="similarity">
    <text evidence="2 9 10">Belongs to the RecF family.</text>
</comment>
<proteinExistence type="inferred from homology"/>
<keyword evidence="5 9" id="KW-0235">DNA replication</keyword>
<dbReference type="EMBL" id="AAQH01000042">
    <property type="protein sequence ID" value="EAT10677.1"/>
    <property type="molecule type" value="Genomic_DNA"/>
</dbReference>
<dbReference type="PANTHER" id="PTHR32182:SF0">
    <property type="entry name" value="DNA REPLICATION AND REPAIR PROTEIN RECF"/>
    <property type="match status" value="1"/>
</dbReference>
<dbReference type="HOGENOM" id="CLU_040267_0_0_6"/>
<evidence type="ECO:0000256" key="3">
    <source>
        <dbReference type="ARBA" id="ARBA00020170"/>
    </source>
</evidence>
<dbReference type="InterPro" id="IPR027417">
    <property type="entry name" value="P-loop_NTPase"/>
</dbReference>
<dbReference type="PROSITE" id="PS00617">
    <property type="entry name" value="RECF_1"/>
    <property type="match status" value="1"/>
</dbReference>
<dbReference type="InterPro" id="IPR018078">
    <property type="entry name" value="DNA-binding_RecF_CS"/>
</dbReference>
<evidence type="ECO:0000256" key="2">
    <source>
        <dbReference type="ARBA" id="ARBA00008016"/>
    </source>
</evidence>
<keyword evidence="4 9" id="KW-0963">Cytoplasm</keyword>
<keyword evidence="9 10" id="KW-0234">DNA repair</keyword>
<dbReference type="NCBIfam" id="TIGR00611">
    <property type="entry name" value="recf"/>
    <property type="match status" value="1"/>
</dbReference>
<evidence type="ECO:0000256" key="6">
    <source>
        <dbReference type="ARBA" id="ARBA00022741"/>
    </source>
</evidence>
<dbReference type="GO" id="GO:0006260">
    <property type="term" value="P:DNA replication"/>
    <property type="evidence" value="ECO:0007669"/>
    <property type="project" value="UniProtKB-UniRule"/>
</dbReference>
<dbReference type="GO" id="GO:0000731">
    <property type="term" value="P:DNA synthesis involved in DNA repair"/>
    <property type="evidence" value="ECO:0007669"/>
    <property type="project" value="TreeGrafter"/>
</dbReference>
<evidence type="ECO:0000256" key="5">
    <source>
        <dbReference type="ARBA" id="ARBA00022705"/>
    </source>
</evidence>
<dbReference type="PANTHER" id="PTHR32182">
    <property type="entry name" value="DNA REPLICATION AND REPAIR PROTEIN RECF"/>
    <property type="match status" value="1"/>
</dbReference>
<dbReference type="RefSeq" id="WP_007019273.1">
    <property type="nucleotide sequence ID" value="NZ_CH724122.1"/>
</dbReference>
<comment type="function">
    <text evidence="9 10">The RecF protein is involved in DNA metabolism; it is required for DNA replication and normal SOS inducibility. RecF binds preferentially to single-stranded, linear DNA. It also seems to bind ATP.</text>
</comment>
<dbReference type="HAMAP" id="MF_00365">
    <property type="entry name" value="RecF"/>
    <property type="match status" value="1"/>
</dbReference>
<dbReference type="GO" id="GO:0005524">
    <property type="term" value="F:ATP binding"/>
    <property type="evidence" value="ECO:0007669"/>
    <property type="project" value="UniProtKB-UniRule"/>
</dbReference>
<keyword evidence="7 9" id="KW-0067">ATP-binding</keyword>
<evidence type="ECO:0000256" key="1">
    <source>
        <dbReference type="ARBA" id="ARBA00004496"/>
    </source>
</evidence>